<dbReference type="Pfam" id="PF00098">
    <property type="entry name" value="zf-CCHC"/>
    <property type="match status" value="1"/>
</dbReference>
<evidence type="ECO:0000259" key="3">
    <source>
        <dbReference type="PROSITE" id="PS50158"/>
    </source>
</evidence>
<evidence type="ECO:0000313" key="5">
    <source>
        <dbReference type="Proteomes" id="UP001231189"/>
    </source>
</evidence>
<evidence type="ECO:0000256" key="2">
    <source>
        <dbReference type="SAM" id="MobiDB-lite"/>
    </source>
</evidence>
<dbReference type="GO" id="GO:0003676">
    <property type="term" value="F:nucleic acid binding"/>
    <property type="evidence" value="ECO:0007669"/>
    <property type="project" value="InterPro"/>
</dbReference>
<feature type="region of interest" description="Disordered" evidence="2">
    <location>
        <begin position="688"/>
        <end position="721"/>
    </location>
</feature>
<dbReference type="Pfam" id="PF14223">
    <property type="entry name" value="Retrotran_gag_2"/>
    <property type="match status" value="1"/>
</dbReference>
<dbReference type="GO" id="GO:0008270">
    <property type="term" value="F:zinc ion binding"/>
    <property type="evidence" value="ECO:0007669"/>
    <property type="project" value="UniProtKB-KW"/>
</dbReference>
<feature type="compositionally biased region" description="Basic residues" evidence="2">
    <location>
        <begin position="694"/>
        <end position="707"/>
    </location>
</feature>
<accession>A0AAD8VVL9</accession>
<protein>
    <recommendedName>
        <fullName evidence="3">CCHC-type domain-containing protein</fullName>
    </recommendedName>
</protein>
<dbReference type="EMBL" id="JAUUTY010000006">
    <property type="protein sequence ID" value="KAK1618815.1"/>
    <property type="molecule type" value="Genomic_DNA"/>
</dbReference>
<dbReference type="SMART" id="SM00343">
    <property type="entry name" value="ZnF_C2HC"/>
    <property type="match status" value="1"/>
</dbReference>
<dbReference type="AlphaFoldDB" id="A0AAD8VVL9"/>
<keyword evidence="1" id="KW-0862">Zinc</keyword>
<dbReference type="PANTHER" id="PTHR11439">
    <property type="entry name" value="GAG-POL-RELATED RETROTRANSPOSON"/>
    <property type="match status" value="1"/>
</dbReference>
<gene>
    <name evidence="4" type="ORF">QYE76_024332</name>
</gene>
<dbReference type="InterPro" id="IPR036875">
    <property type="entry name" value="Znf_CCHC_sf"/>
</dbReference>
<proteinExistence type="predicted"/>
<comment type="caution">
    <text evidence="4">The sequence shown here is derived from an EMBL/GenBank/DDBJ whole genome shotgun (WGS) entry which is preliminary data.</text>
</comment>
<organism evidence="4 5">
    <name type="scientific">Lolium multiflorum</name>
    <name type="common">Italian ryegrass</name>
    <name type="synonym">Lolium perenne subsp. multiflorum</name>
    <dbReference type="NCBI Taxonomy" id="4521"/>
    <lineage>
        <taxon>Eukaryota</taxon>
        <taxon>Viridiplantae</taxon>
        <taxon>Streptophyta</taxon>
        <taxon>Embryophyta</taxon>
        <taxon>Tracheophyta</taxon>
        <taxon>Spermatophyta</taxon>
        <taxon>Magnoliopsida</taxon>
        <taxon>Liliopsida</taxon>
        <taxon>Poales</taxon>
        <taxon>Poaceae</taxon>
        <taxon>BOP clade</taxon>
        <taxon>Pooideae</taxon>
        <taxon>Poodae</taxon>
        <taxon>Poeae</taxon>
        <taxon>Poeae Chloroplast Group 2 (Poeae type)</taxon>
        <taxon>Loliodinae</taxon>
        <taxon>Loliinae</taxon>
        <taxon>Lolium</taxon>
    </lineage>
</organism>
<feature type="domain" description="CCHC-type" evidence="3">
    <location>
        <begin position="726"/>
        <end position="741"/>
    </location>
</feature>
<keyword evidence="1" id="KW-0863">Zinc-finger</keyword>
<name>A0AAD8VVL9_LOLMU</name>
<keyword evidence="1" id="KW-0479">Metal-binding</keyword>
<dbReference type="PANTHER" id="PTHR11439:SF467">
    <property type="entry name" value="INTEGRASE CATALYTIC DOMAIN-CONTAINING PROTEIN"/>
    <property type="match status" value="1"/>
</dbReference>
<dbReference type="CDD" id="cd00303">
    <property type="entry name" value="retropepsin_like"/>
    <property type="match status" value="1"/>
</dbReference>
<dbReference type="Gene3D" id="2.40.70.10">
    <property type="entry name" value="Acid Proteases"/>
    <property type="match status" value="1"/>
</dbReference>
<sequence>MENYSLLMGAAAVMKMAVEMAAVSMEKPSGGTSPSGRVPEQRLLSPRSWLRDDGGSRTFLVSWLPPSNVDPNNVPLASLVAQEENVDVNFIKNNNFNNNAYRNNSGNNYRPYPSANGNGYGNSYGNSYNNNRSVPSGLEAMLKEFISTQTAFNKSVEEKLDKIDTIASRVDRLASDVNLLKLKVMPNNDIDNKITTTANAIQVRINENIRLMAELRARWDREENEKLAKENNVAKVWTITTTSNANSSHVAAPPTINGKIIGVGNVSTPSAKRTKLPEIAKTAETACDKTAEIFSNLGNNDPIAVAHNDLDFYDCHISEVIKFLQKLAKSPNASAINLAFTKHITNALIKAREEKLKLETSIPRKLEDGWEPIIKMKFNDFECNALCDLGASISVMPKKIYDMLDLPPLKNCYLDVNLADNVKKKPLGRIDNVHITVNNNLVPVDFVVLDIECNASCPIVLGRPFLRTVGAVIDMREDMASPINFNQFLEKEKLKSNGSNFTDWFRHVRIFLNGGNLQYVLDAPLGDPPAETETDEVKNVYATRKTRYSQVQCAILCSLEADLQKRFEHHDPHELINELKTIFETHAAVECYEASKHFFSCMMEEGSSVSEHMLAMTGHAKKLSDLGIVIPNRLGINHVLQSLPPSYKNFVMNYNMQNMNKELPELFAMLKSAEIEIKKEHQVLMVNKTTSFKKQGKSKGKNKKSGKKAATPPVKPKAGPKPDAECYYCKEKGHWKRNCSKYLADLKSGLVKKKKEGMEHWTAVKNILKYLKRTKDMFLCYGGDQELVVTSYTDASWNTDPDDSKSQSGYVFILNGAAVSWASSKQCTVAKSSTESEYIAASEASSEAVWMKRFIVELGVVPSALDPLVIYCDNMGAIANAKEPSSVFDRFCLLFRIAIFAMSDEFLVGDMPKRQ</sequence>
<dbReference type="SUPFAM" id="SSF57756">
    <property type="entry name" value="Retrovirus zinc finger-like domains"/>
    <property type="match status" value="1"/>
</dbReference>
<evidence type="ECO:0000313" key="4">
    <source>
        <dbReference type="EMBL" id="KAK1618815.1"/>
    </source>
</evidence>
<dbReference type="Gene3D" id="4.10.60.10">
    <property type="entry name" value="Zinc finger, CCHC-type"/>
    <property type="match status" value="1"/>
</dbReference>
<evidence type="ECO:0000256" key="1">
    <source>
        <dbReference type="PROSITE-ProRule" id="PRU00047"/>
    </source>
</evidence>
<keyword evidence="5" id="KW-1185">Reference proteome</keyword>
<dbReference type="InterPro" id="IPR021109">
    <property type="entry name" value="Peptidase_aspartic_dom_sf"/>
</dbReference>
<dbReference type="InterPro" id="IPR001878">
    <property type="entry name" value="Znf_CCHC"/>
</dbReference>
<dbReference type="CDD" id="cd09272">
    <property type="entry name" value="RNase_HI_RT_Ty1"/>
    <property type="match status" value="1"/>
</dbReference>
<dbReference type="PROSITE" id="PS50158">
    <property type="entry name" value="ZF_CCHC"/>
    <property type="match status" value="1"/>
</dbReference>
<dbReference type="Proteomes" id="UP001231189">
    <property type="component" value="Unassembled WGS sequence"/>
</dbReference>
<reference evidence="4" key="1">
    <citation type="submission" date="2023-07" db="EMBL/GenBank/DDBJ databases">
        <title>A chromosome-level genome assembly of Lolium multiflorum.</title>
        <authorList>
            <person name="Chen Y."/>
            <person name="Copetti D."/>
            <person name="Kolliker R."/>
            <person name="Studer B."/>
        </authorList>
    </citation>
    <scope>NUCLEOTIDE SEQUENCE</scope>
    <source>
        <strain evidence="4">02402/16</strain>
        <tissue evidence="4">Leaf</tissue>
    </source>
</reference>
<dbReference type="SUPFAM" id="SSF50630">
    <property type="entry name" value="Acid proteases"/>
    <property type="match status" value="1"/>
</dbReference>